<protein>
    <submittedName>
        <fullName evidence="2">Uncharacterized protein</fullName>
    </submittedName>
</protein>
<feature type="region of interest" description="Disordered" evidence="1">
    <location>
        <begin position="63"/>
        <end position="135"/>
    </location>
</feature>
<name>A0ABR1BXQ4_NECAM</name>
<proteinExistence type="predicted"/>
<dbReference type="EMBL" id="JAVFWL010000001">
    <property type="protein sequence ID" value="KAK6731121.1"/>
    <property type="molecule type" value="Genomic_DNA"/>
</dbReference>
<organism evidence="2 3">
    <name type="scientific">Necator americanus</name>
    <name type="common">Human hookworm</name>
    <dbReference type="NCBI Taxonomy" id="51031"/>
    <lineage>
        <taxon>Eukaryota</taxon>
        <taxon>Metazoa</taxon>
        <taxon>Ecdysozoa</taxon>
        <taxon>Nematoda</taxon>
        <taxon>Chromadorea</taxon>
        <taxon>Rhabditida</taxon>
        <taxon>Rhabditina</taxon>
        <taxon>Rhabditomorpha</taxon>
        <taxon>Strongyloidea</taxon>
        <taxon>Ancylostomatidae</taxon>
        <taxon>Bunostominae</taxon>
        <taxon>Necator</taxon>
    </lineage>
</organism>
<evidence type="ECO:0000313" key="3">
    <source>
        <dbReference type="Proteomes" id="UP001303046"/>
    </source>
</evidence>
<comment type="caution">
    <text evidence="2">The sequence shown here is derived from an EMBL/GenBank/DDBJ whole genome shotgun (WGS) entry which is preliminary data.</text>
</comment>
<sequence length="176" mass="19916">MIDRKESEARPEMSDYMHGRLLSALFHQMFEYQLEGIATTGVMPSANGALSKLLCSCYNPKQERGIAGNETTDRYEAAAAAEKEHRVDQGEPSEEPRQNTEAKVVEEEREDEKVDEKDEKIPANATEEVTTPINEEIAEDQLEIPGEYDSDVRQSSDYTYLELCSCRSYSSNITTY</sequence>
<dbReference type="Proteomes" id="UP001303046">
    <property type="component" value="Unassembled WGS sequence"/>
</dbReference>
<feature type="compositionally biased region" description="Basic and acidic residues" evidence="1">
    <location>
        <begin position="71"/>
        <end position="121"/>
    </location>
</feature>
<keyword evidence="3" id="KW-1185">Reference proteome</keyword>
<evidence type="ECO:0000313" key="2">
    <source>
        <dbReference type="EMBL" id="KAK6731121.1"/>
    </source>
</evidence>
<accession>A0ABR1BXQ4</accession>
<evidence type="ECO:0000256" key="1">
    <source>
        <dbReference type="SAM" id="MobiDB-lite"/>
    </source>
</evidence>
<gene>
    <name evidence="2" type="primary">Necator_chrI.g3660</name>
    <name evidence="2" type="ORF">RB195_007531</name>
</gene>
<reference evidence="2 3" key="1">
    <citation type="submission" date="2023-08" db="EMBL/GenBank/DDBJ databases">
        <title>A Necator americanus chromosomal reference genome.</title>
        <authorList>
            <person name="Ilik V."/>
            <person name="Petrzelkova K.J."/>
            <person name="Pardy F."/>
            <person name="Fuh T."/>
            <person name="Niatou-Singa F.S."/>
            <person name="Gouil Q."/>
            <person name="Baker L."/>
            <person name="Ritchie M.E."/>
            <person name="Jex A.R."/>
            <person name="Gazzola D."/>
            <person name="Li H."/>
            <person name="Toshio Fujiwara R."/>
            <person name="Zhan B."/>
            <person name="Aroian R.V."/>
            <person name="Pafco B."/>
            <person name="Schwarz E.M."/>
        </authorList>
    </citation>
    <scope>NUCLEOTIDE SEQUENCE [LARGE SCALE GENOMIC DNA]</scope>
    <source>
        <strain evidence="2 3">Aroian</strain>
        <tissue evidence="2">Whole animal</tissue>
    </source>
</reference>